<organism evidence="2 3">
    <name type="scientific">Tsuneonella aeria</name>
    <dbReference type="NCBI Taxonomy" id="1837929"/>
    <lineage>
        <taxon>Bacteria</taxon>
        <taxon>Pseudomonadati</taxon>
        <taxon>Pseudomonadota</taxon>
        <taxon>Alphaproteobacteria</taxon>
        <taxon>Sphingomonadales</taxon>
        <taxon>Erythrobacteraceae</taxon>
        <taxon>Tsuneonella</taxon>
    </lineage>
</organism>
<name>A0A6I4TFU0_9SPHN</name>
<protein>
    <submittedName>
        <fullName evidence="2">Uncharacterized protein</fullName>
    </submittedName>
</protein>
<keyword evidence="3" id="KW-1185">Reference proteome</keyword>
<evidence type="ECO:0000313" key="2">
    <source>
        <dbReference type="EMBL" id="MXO75467.1"/>
    </source>
</evidence>
<comment type="caution">
    <text evidence="2">The sequence shown here is derived from an EMBL/GenBank/DDBJ whole genome shotgun (WGS) entry which is preliminary data.</text>
</comment>
<sequence length="51" mass="5505">MLQDWENGLVGNNPGTTSRLPRAAAPVRKVVDLLAVRRARGRRPAELPSAA</sequence>
<dbReference type="RefSeq" id="WP_160611103.1">
    <property type="nucleotide sequence ID" value="NZ_WTZA01000001.1"/>
</dbReference>
<dbReference type="EMBL" id="WTZA01000001">
    <property type="protein sequence ID" value="MXO75467.1"/>
    <property type="molecule type" value="Genomic_DNA"/>
</dbReference>
<proteinExistence type="predicted"/>
<feature type="region of interest" description="Disordered" evidence="1">
    <location>
        <begin position="1"/>
        <end position="23"/>
    </location>
</feature>
<evidence type="ECO:0000313" key="3">
    <source>
        <dbReference type="Proteomes" id="UP000439522"/>
    </source>
</evidence>
<gene>
    <name evidence="2" type="ORF">GRI40_09595</name>
</gene>
<dbReference type="AlphaFoldDB" id="A0A6I4TFU0"/>
<accession>A0A6I4TFU0</accession>
<reference evidence="2 3" key="1">
    <citation type="submission" date="2019-12" db="EMBL/GenBank/DDBJ databases">
        <title>Genomic-based taxomic classification of the family Erythrobacteraceae.</title>
        <authorList>
            <person name="Xu L."/>
        </authorList>
    </citation>
    <scope>NUCLEOTIDE SEQUENCE [LARGE SCALE GENOMIC DNA]</scope>
    <source>
        <strain evidence="2 3">100921-2</strain>
    </source>
</reference>
<dbReference type="Proteomes" id="UP000439522">
    <property type="component" value="Unassembled WGS sequence"/>
</dbReference>
<evidence type="ECO:0000256" key="1">
    <source>
        <dbReference type="SAM" id="MobiDB-lite"/>
    </source>
</evidence>